<feature type="transmembrane region" description="Helical" evidence="1">
    <location>
        <begin position="271"/>
        <end position="294"/>
    </location>
</feature>
<feature type="domain" description="DUF4220" evidence="2">
    <location>
        <begin position="51"/>
        <end position="378"/>
    </location>
</feature>
<dbReference type="AlphaFoldDB" id="A0ABC9AWF0"/>
<keyword evidence="1" id="KW-0812">Transmembrane</keyword>
<proteinExistence type="predicted"/>
<organism evidence="3 4">
    <name type="scientific">Urochloa decumbens</name>
    <dbReference type="NCBI Taxonomy" id="240449"/>
    <lineage>
        <taxon>Eukaryota</taxon>
        <taxon>Viridiplantae</taxon>
        <taxon>Streptophyta</taxon>
        <taxon>Embryophyta</taxon>
        <taxon>Tracheophyta</taxon>
        <taxon>Spermatophyta</taxon>
        <taxon>Magnoliopsida</taxon>
        <taxon>Liliopsida</taxon>
        <taxon>Poales</taxon>
        <taxon>Poaceae</taxon>
        <taxon>PACMAD clade</taxon>
        <taxon>Panicoideae</taxon>
        <taxon>Panicodae</taxon>
        <taxon>Paniceae</taxon>
        <taxon>Melinidinae</taxon>
        <taxon>Urochloa</taxon>
    </lineage>
</organism>
<dbReference type="Pfam" id="PF04578">
    <property type="entry name" value="DUF594"/>
    <property type="match status" value="1"/>
</dbReference>
<keyword evidence="4" id="KW-1185">Reference proteome</keyword>
<evidence type="ECO:0000256" key="1">
    <source>
        <dbReference type="SAM" id="Phobius"/>
    </source>
</evidence>
<dbReference type="Pfam" id="PF13968">
    <property type="entry name" value="DUF4220"/>
    <property type="match status" value="1"/>
</dbReference>
<sequence length="685" mass="76524">MAGAQQAAQHVWKEWGIQLLVLLSFTLQVALLVLAELRRRIDSAVLRLFVWSAYMLADATAIYALGHMSVSSMRPEHQLMALWAPLLLMHLGGQDNITAYAIEDNKLWLRHLQTLAVQVAAAAYVLYESSILSGGGGGPSSSARLRRATILMFSVGIVKYGERVWALRCAGSVPSGTKYRTFQTELIGTHSVIHLDQIVSSSKHLDTEACLLMAQRLVHIPKNLLKGPLPSKFDFRGAPDLCGEDLYRVVEMQLSVMHDIFYTKAEVMHTWYAPFIRTFSLLGTASAFWLFHLFCHRHHRSLYSRVDVTVTYALLAGALVLEMTSALRGLFSSWLCMVLVCVCGPLGSVLVSLRRLVRAADWRSRYWSGSLGQHNLLQLCARSRASRISKVASWIGVEDWWNTLAYSGSIQISASIEQLVLEQVLKSKGVPVTSSDHILNSRGRAALKSCRLHQGLEWSVDPDSMGLEESILAWHIATNVYLSWYKDREQAVVEHVGREKMVPGIAKAIDALSNYMLFLLAARPFMLSPTASRNAYVEMCYGLTDLQFSSPKDLTSLLRRYGDALNGSSEFEFVFLNRYSVPQSSLRNNETLKTGCKLGAKLISEELQDSPDEDTLKLIAQVWVEMLCYASRQCSAYSHAKQLGNGGELATVAAILVEHVTTNPQSALWEQCWPCSEYNMCIFRK</sequence>
<dbReference type="Proteomes" id="UP001497457">
    <property type="component" value="Chromosome 23rd"/>
</dbReference>
<dbReference type="PANTHER" id="PTHR31325">
    <property type="entry name" value="OS01G0798800 PROTEIN-RELATED"/>
    <property type="match status" value="1"/>
</dbReference>
<evidence type="ECO:0000313" key="3">
    <source>
        <dbReference type="EMBL" id="CAL4986672.1"/>
    </source>
</evidence>
<protein>
    <recommendedName>
        <fullName evidence="2">DUF4220 domain-containing protein</fullName>
    </recommendedName>
</protein>
<feature type="transmembrane region" description="Helical" evidence="1">
    <location>
        <begin position="15"/>
        <end position="34"/>
    </location>
</feature>
<gene>
    <name evidence="3" type="ORF">URODEC1_LOCUS58485</name>
</gene>
<dbReference type="InterPro" id="IPR025315">
    <property type="entry name" value="DUF4220"/>
</dbReference>
<name>A0ABC9AWF0_9POAL</name>
<keyword evidence="1" id="KW-1133">Transmembrane helix</keyword>
<accession>A0ABC9AWF0</accession>
<reference evidence="3" key="1">
    <citation type="submission" date="2024-10" db="EMBL/GenBank/DDBJ databases">
        <authorList>
            <person name="Ryan C."/>
        </authorList>
    </citation>
    <scope>NUCLEOTIDE SEQUENCE [LARGE SCALE GENOMIC DNA]</scope>
</reference>
<feature type="transmembrane region" description="Helical" evidence="1">
    <location>
        <begin position="331"/>
        <end position="353"/>
    </location>
</feature>
<evidence type="ECO:0000259" key="2">
    <source>
        <dbReference type="Pfam" id="PF13968"/>
    </source>
</evidence>
<feature type="transmembrane region" description="Helical" evidence="1">
    <location>
        <begin position="46"/>
        <end position="66"/>
    </location>
</feature>
<feature type="transmembrane region" description="Helical" evidence="1">
    <location>
        <begin position="306"/>
        <end position="325"/>
    </location>
</feature>
<evidence type="ECO:0000313" key="4">
    <source>
        <dbReference type="Proteomes" id="UP001497457"/>
    </source>
</evidence>
<dbReference type="InterPro" id="IPR007658">
    <property type="entry name" value="DUF594"/>
</dbReference>
<dbReference type="EMBL" id="OZ075133">
    <property type="protein sequence ID" value="CAL4986672.1"/>
    <property type="molecule type" value="Genomic_DNA"/>
</dbReference>
<keyword evidence="1" id="KW-0472">Membrane</keyword>